<evidence type="ECO:0000313" key="2">
    <source>
        <dbReference type="EMBL" id="SDQ67142.1"/>
    </source>
</evidence>
<dbReference type="Proteomes" id="UP000199444">
    <property type="component" value="Unassembled WGS sequence"/>
</dbReference>
<evidence type="ECO:0000256" key="1">
    <source>
        <dbReference type="SAM" id="Phobius"/>
    </source>
</evidence>
<keyword evidence="1" id="KW-0472">Membrane</keyword>
<dbReference type="STRING" id="553311.SAMN05216231_2385"/>
<organism evidence="2 3">
    <name type="scientific">Virgibacillus salinus</name>
    <dbReference type="NCBI Taxonomy" id="553311"/>
    <lineage>
        <taxon>Bacteria</taxon>
        <taxon>Bacillati</taxon>
        <taxon>Bacillota</taxon>
        <taxon>Bacilli</taxon>
        <taxon>Bacillales</taxon>
        <taxon>Bacillaceae</taxon>
        <taxon>Virgibacillus</taxon>
    </lineage>
</organism>
<accession>A0A1H1CSI6</accession>
<dbReference type="EMBL" id="FNKD01000002">
    <property type="protein sequence ID" value="SDQ67142.1"/>
    <property type="molecule type" value="Genomic_DNA"/>
</dbReference>
<dbReference type="RefSeq" id="WP_092493198.1">
    <property type="nucleotide sequence ID" value="NZ_FNKD01000002.1"/>
</dbReference>
<feature type="transmembrane region" description="Helical" evidence="1">
    <location>
        <begin position="56"/>
        <end position="77"/>
    </location>
</feature>
<reference evidence="2 3" key="1">
    <citation type="submission" date="2016-10" db="EMBL/GenBank/DDBJ databases">
        <authorList>
            <person name="de Groot N.N."/>
        </authorList>
    </citation>
    <scope>NUCLEOTIDE SEQUENCE [LARGE SCALE GENOMIC DNA]</scope>
    <source>
        <strain evidence="2 3">CGMCC 1.10449</strain>
    </source>
</reference>
<proteinExistence type="predicted"/>
<gene>
    <name evidence="2" type="ORF">SAMN05216231_2385</name>
</gene>
<evidence type="ECO:0000313" key="3">
    <source>
        <dbReference type="Proteomes" id="UP000199444"/>
    </source>
</evidence>
<keyword evidence="1" id="KW-0812">Transmembrane</keyword>
<sequence length="158" mass="17713">MYIMATFDHSVYLELALAYLEKEDIPKANILAVPLDSRKEKMKLFDTLHKSDGLSLFDMATAFATAFAVIGASVGFHLELGPIIWGIIGAVGGFVLGFVIKLIIQKLKQNHRIKMNNKSTELILIIHCNKNQVEIIEKLLWEHLAFGVAVLDNNYQSQ</sequence>
<dbReference type="AlphaFoldDB" id="A0A1H1CSI6"/>
<protein>
    <submittedName>
        <fullName evidence="2">Uncharacterized protein</fullName>
    </submittedName>
</protein>
<feature type="transmembrane region" description="Helical" evidence="1">
    <location>
        <begin position="83"/>
        <end position="104"/>
    </location>
</feature>
<keyword evidence="1" id="KW-1133">Transmembrane helix</keyword>
<keyword evidence="3" id="KW-1185">Reference proteome</keyword>
<name>A0A1H1CSI6_9BACI</name>